<dbReference type="GeneID" id="92179893"/>
<feature type="compositionally biased region" description="Low complexity" evidence="1">
    <location>
        <begin position="108"/>
        <end position="130"/>
    </location>
</feature>
<protein>
    <recommendedName>
        <fullName evidence="4">C2H2-type domain-containing protein</fullName>
    </recommendedName>
</protein>
<proteinExistence type="predicted"/>
<comment type="caution">
    <text evidence="2">The sequence shown here is derived from an EMBL/GenBank/DDBJ whole genome shotgun (WGS) entry which is preliminary data.</text>
</comment>
<feature type="compositionally biased region" description="Polar residues" evidence="1">
    <location>
        <begin position="737"/>
        <end position="747"/>
    </location>
</feature>
<reference evidence="2 3" key="1">
    <citation type="journal article" date="2024" name="bioRxiv">
        <title>Comparative genomics of Cryptococcus and Kwoniella reveals pathogenesis evolution and contrasting karyotype dynamics via intercentromeric recombination or chromosome fusion.</title>
        <authorList>
            <person name="Coelho M.A."/>
            <person name="David-Palma M."/>
            <person name="Shea T."/>
            <person name="Bowers K."/>
            <person name="McGinley-Smith S."/>
            <person name="Mohammad A.W."/>
            <person name="Gnirke A."/>
            <person name="Yurkov A.M."/>
            <person name="Nowrousian M."/>
            <person name="Sun S."/>
            <person name="Cuomo C.A."/>
            <person name="Heitman J."/>
        </authorList>
    </citation>
    <scope>NUCLEOTIDE SEQUENCE [LARGE SCALE GENOMIC DNA]</scope>
    <source>
        <strain evidence="2 3">CBS 13917</strain>
    </source>
</reference>
<sequence>MSTPQWDFASHSGTHPKTVHPPDGQLPPTSTRPWMNTDHPPAVSHTFPQQQAMTQSVNRDAHMLGSEREVAYTGHDQNEMVLPALPIAVRKETRKRPPVSYVEEPRTSTRTTKGKTNTRSSTSSRPRSVSALAPISNNIPSTKKSHPSHQHHHNGQLQRPSPKSKEPTLFIPTAHHPPIQLKALSKNGLLPAPPGAILDVNDLLILHPVVPKSQAGKGTSLASLGFQGHASQYEMYTCRACSKTYDGKNARSVARRHLQDKHGVPLSVQARRSRWDFEPDRPNSKKEARARSLRAKRDWASKNRQQLKLEQIHADFLEQFGPNGLITPCGRRLIAPRFRSSRTKVNGGRFLSGANGKVVIPDEILRDVRIINDGDKISDHQEEEERRDEDAEGEDDEGSFEEDLELETEMRSIGRRKSATIIGGSTVVSRSANTSRSITPAKSFSSASTPPSSATPPSLFQHALNTGIPTLTTRFYPQESLLYPAFPWHGHPTVHPPPFSGSQAQIPMMNQVPPPQLPLSYTDRFERVISAHAPPQHQLQPTSRFGYTESASHRFVPGFPWQPIDQPQGLLPEPNPTTIWDEAEQSRRGFEEVERIDTQGGESNEEGEAVVAETLLDLRSTPVRGPDEAAPTGIRSVQLARSRTGMSTGENWSGSLLEPPSIVSPAPMRPTRARSFIQPFRDPRPDITRSLSFDTGSGFDDPFLLDETLTRSATSTPHVTPGLGSVGRRKRHTISMATSSPHYTLTPTKKRKAEALSPPIKESTSAQPRTALRTIAINTRNVSFPNQSISGTYDTPIRSSNAKIPSSISREWLLSSPNNADAAASLGLVPTHFAPATPGLRGVVGAETPELIVMEARAKRRKNGLDTPGSSSLMR</sequence>
<name>A0AAW0YRJ8_9TREE</name>
<dbReference type="EMBL" id="JBCAWK010000005">
    <property type="protein sequence ID" value="KAK8858408.1"/>
    <property type="molecule type" value="Genomic_DNA"/>
</dbReference>
<feature type="region of interest" description="Disordered" evidence="1">
    <location>
        <begin position="428"/>
        <end position="456"/>
    </location>
</feature>
<dbReference type="RefSeq" id="XP_066803249.1">
    <property type="nucleotide sequence ID" value="XM_066945748.1"/>
</dbReference>
<feature type="compositionally biased region" description="Acidic residues" evidence="1">
    <location>
        <begin position="385"/>
        <end position="407"/>
    </location>
</feature>
<feature type="compositionally biased region" description="Low complexity" evidence="1">
    <location>
        <begin position="439"/>
        <end position="456"/>
    </location>
</feature>
<evidence type="ECO:0000313" key="3">
    <source>
        <dbReference type="Proteomes" id="UP001388673"/>
    </source>
</evidence>
<dbReference type="Proteomes" id="UP001388673">
    <property type="component" value="Unassembled WGS sequence"/>
</dbReference>
<feature type="region of interest" description="Disordered" evidence="1">
    <location>
        <begin position="737"/>
        <end position="769"/>
    </location>
</feature>
<feature type="compositionally biased region" description="Polar residues" evidence="1">
    <location>
        <begin position="645"/>
        <end position="654"/>
    </location>
</feature>
<feature type="region of interest" description="Disordered" evidence="1">
    <location>
        <begin position="1"/>
        <end position="42"/>
    </location>
</feature>
<feature type="compositionally biased region" description="Basic and acidic residues" evidence="1">
    <location>
        <begin position="375"/>
        <end position="384"/>
    </location>
</feature>
<evidence type="ECO:0000313" key="2">
    <source>
        <dbReference type="EMBL" id="KAK8858408.1"/>
    </source>
</evidence>
<dbReference type="AlphaFoldDB" id="A0AAW0YRJ8"/>
<feature type="compositionally biased region" description="Polar residues" evidence="1">
    <location>
        <begin position="1"/>
        <end position="15"/>
    </location>
</feature>
<feature type="compositionally biased region" description="Basic residues" evidence="1">
    <location>
        <begin position="143"/>
        <end position="154"/>
    </location>
</feature>
<feature type="compositionally biased region" description="Polar residues" evidence="1">
    <location>
        <begin position="428"/>
        <end position="438"/>
    </location>
</feature>
<feature type="region of interest" description="Disordered" evidence="1">
    <location>
        <begin position="645"/>
        <end position="668"/>
    </location>
</feature>
<evidence type="ECO:0008006" key="4">
    <source>
        <dbReference type="Google" id="ProtNLM"/>
    </source>
</evidence>
<evidence type="ECO:0000256" key="1">
    <source>
        <dbReference type="SAM" id="MobiDB-lite"/>
    </source>
</evidence>
<organism evidence="2 3">
    <name type="scientific">Kwoniella newhampshirensis</name>
    <dbReference type="NCBI Taxonomy" id="1651941"/>
    <lineage>
        <taxon>Eukaryota</taxon>
        <taxon>Fungi</taxon>
        <taxon>Dikarya</taxon>
        <taxon>Basidiomycota</taxon>
        <taxon>Agaricomycotina</taxon>
        <taxon>Tremellomycetes</taxon>
        <taxon>Tremellales</taxon>
        <taxon>Cryptococcaceae</taxon>
        <taxon>Kwoniella</taxon>
    </lineage>
</organism>
<feature type="region of interest" description="Disordered" evidence="1">
    <location>
        <begin position="273"/>
        <end position="300"/>
    </location>
</feature>
<keyword evidence="3" id="KW-1185">Reference proteome</keyword>
<accession>A0AAW0YRJ8</accession>
<feature type="region of interest" description="Disordered" evidence="1">
    <location>
        <begin position="93"/>
        <end position="172"/>
    </location>
</feature>
<feature type="region of interest" description="Disordered" evidence="1">
    <location>
        <begin position="375"/>
        <end position="411"/>
    </location>
</feature>
<dbReference type="KEGG" id="kne:92179893"/>
<gene>
    <name evidence="2" type="ORF">IAR55_002635</name>
</gene>